<dbReference type="PROSITE" id="PS00383">
    <property type="entry name" value="TYR_PHOSPHATASE_1"/>
    <property type="match status" value="1"/>
</dbReference>
<feature type="domain" description="Tyrosine specific protein phosphatases" evidence="1">
    <location>
        <begin position="87"/>
        <end position="151"/>
    </location>
</feature>
<dbReference type="AlphaFoldDB" id="A1T0Q6"/>
<dbReference type="STRING" id="357804.Ping_3638"/>
<accession>A1T0Q6</accession>
<dbReference type="Gene3D" id="3.90.190.10">
    <property type="entry name" value="Protein tyrosine phosphatase superfamily"/>
    <property type="match status" value="1"/>
</dbReference>
<proteinExistence type="predicted"/>
<dbReference type="eggNOG" id="COG2453">
    <property type="taxonomic scope" value="Bacteria"/>
</dbReference>
<dbReference type="OrthoDB" id="9806482at2"/>
<dbReference type="InterPro" id="IPR016130">
    <property type="entry name" value="Tyr_Pase_AS"/>
</dbReference>
<dbReference type="HOGENOM" id="CLU_047330_5_0_6"/>
<dbReference type="Proteomes" id="UP000000639">
    <property type="component" value="Chromosome"/>
</dbReference>
<dbReference type="SUPFAM" id="SSF52799">
    <property type="entry name" value="(Phosphotyrosine protein) phosphatases II"/>
    <property type="match status" value="1"/>
</dbReference>
<dbReference type="KEGG" id="pin:Ping_3638"/>
<protein>
    <submittedName>
        <fullName evidence="2">Phosphatase</fullName>
    </submittedName>
</protein>
<dbReference type="EMBL" id="CP000510">
    <property type="protein sequence ID" value="ABM05321.1"/>
    <property type="molecule type" value="Genomic_DNA"/>
</dbReference>
<evidence type="ECO:0000313" key="2">
    <source>
        <dbReference type="EMBL" id="ABM05321.1"/>
    </source>
</evidence>
<name>A1T0Q6_PSYIN</name>
<evidence type="ECO:0000313" key="3">
    <source>
        <dbReference type="Proteomes" id="UP000000639"/>
    </source>
</evidence>
<keyword evidence="3" id="KW-1185">Reference proteome</keyword>
<gene>
    <name evidence="2" type="ordered locus">Ping_3638</name>
</gene>
<organism evidence="2 3">
    <name type="scientific">Psychromonas ingrahamii (strain DSM 17664 / CCUG 51855 / 37)</name>
    <dbReference type="NCBI Taxonomy" id="357804"/>
    <lineage>
        <taxon>Bacteria</taxon>
        <taxon>Pseudomonadati</taxon>
        <taxon>Pseudomonadota</taxon>
        <taxon>Gammaproteobacteria</taxon>
        <taxon>Alteromonadales</taxon>
        <taxon>Psychromonadaceae</taxon>
        <taxon>Psychromonas</taxon>
    </lineage>
</organism>
<dbReference type="RefSeq" id="WP_011771869.1">
    <property type="nucleotide sequence ID" value="NC_008709.1"/>
</dbReference>
<dbReference type="Pfam" id="PF22785">
    <property type="entry name" value="Tc-R-P"/>
    <property type="match status" value="1"/>
</dbReference>
<sequence length="168" mass="18149">MSIHPLFTLSVENSTASIILTPCPGTKEADLVNSLQQIKDAGAVALLTFMTQRELDKNQLSDIGKASEAQGLQWFHLPIVDDEAPGNPFLKAWKSAGPIVHDLIAQGKTIAVHCKGGSGRTGLISAQILIERGESLAPLMARIQAVRPNAFMHLCHRDYLTDLANSLK</sequence>
<dbReference type="InterPro" id="IPR029021">
    <property type="entry name" value="Prot-tyrosine_phosphatase-like"/>
</dbReference>
<dbReference type="InterPro" id="IPR000387">
    <property type="entry name" value="Tyr_Pase_dom"/>
</dbReference>
<dbReference type="PROSITE" id="PS50056">
    <property type="entry name" value="TYR_PHOSPHATASE_2"/>
    <property type="match status" value="1"/>
</dbReference>
<evidence type="ECO:0000259" key="1">
    <source>
        <dbReference type="PROSITE" id="PS50056"/>
    </source>
</evidence>
<reference evidence="2 3" key="1">
    <citation type="submission" date="2007-01" db="EMBL/GenBank/DDBJ databases">
        <title>Complete sequence of Psychromonas ingrahamii 37.</title>
        <authorList>
            <consortium name="US DOE Joint Genome Institute"/>
            <person name="Copeland A."/>
            <person name="Lucas S."/>
            <person name="Lapidus A."/>
            <person name="Barry K."/>
            <person name="Detter J.C."/>
            <person name="Glavina del Rio T."/>
            <person name="Hammon N."/>
            <person name="Israni S."/>
            <person name="Dalin E."/>
            <person name="Tice H."/>
            <person name="Pitluck S."/>
            <person name="Thompson L.S."/>
            <person name="Brettin T."/>
            <person name="Bruce D."/>
            <person name="Han C."/>
            <person name="Tapia R."/>
            <person name="Schmutz J."/>
            <person name="Larimer F."/>
            <person name="Land M."/>
            <person name="Hauser L."/>
            <person name="Kyrpides N."/>
            <person name="Ivanova N."/>
            <person name="Staley J."/>
            <person name="Richardson P."/>
        </authorList>
    </citation>
    <scope>NUCLEOTIDE SEQUENCE [LARGE SCALE GENOMIC DNA]</scope>
    <source>
        <strain evidence="2 3">37</strain>
    </source>
</reference>